<dbReference type="GO" id="GO:0003729">
    <property type="term" value="F:mRNA binding"/>
    <property type="evidence" value="ECO:0007669"/>
    <property type="project" value="TreeGrafter"/>
</dbReference>
<evidence type="ECO:0000313" key="2">
    <source>
        <dbReference type="EMBL" id="KAK5086839.1"/>
    </source>
</evidence>
<comment type="caution">
    <text evidence="2">The sequence shown here is derived from an EMBL/GenBank/DDBJ whole genome shotgun (WGS) entry which is preliminary data.</text>
</comment>
<dbReference type="Gene3D" id="1.10.1410.10">
    <property type="match status" value="1"/>
</dbReference>
<proteinExistence type="predicted"/>
<reference evidence="2 3" key="1">
    <citation type="submission" date="2023-08" db="EMBL/GenBank/DDBJ databases">
        <title>Black Yeasts Isolated from many extreme environments.</title>
        <authorList>
            <person name="Coleine C."/>
            <person name="Stajich J.E."/>
            <person name="Selbmann L."/>
        </authorList>
    </citation>
    <scope>NUCLEOTIDE SEQUENCE [LARGE SCALE GENOMIC DNA]</scope>
    <source>
        <strain evidence="2 3">CCFEE 5910</strain>
    </source>
</reference>
<dbReference type="GO" id="GO:0010605">
    <property type="term" value="P:negative regulation of macromolecule metabolic process"/>
    <property type="evidence" value="ECO:0007669"/>
    <property type="project" value="UniProtKB-ARBA"/>
</dbReference>
<dbReference type="GO" id="GO:1990817">
    <property type="term" value="F:poly(A) RNA polymerase activity"/>
    <property type="evidence" value="ECO:0007669"/>
    <property type="project" value="InterPro"/>
</dbReference>
<keyword evidence="3" id="KW-1185">Reference proteome</keyword>
<dbReference type="SUPFAM" id="SSF81301">
    <property type="entry name" value="Nucleotidyltransferase"/>
    <property type="match status" value="1"/>
</dbReference>
<dbReference type="Gene3D" id="3.30.460.10">
    <property type="entry name" value="Beta Polymerase, domain 2"/>
    <property type="match status" value="1"/>
</dbReference>
<dbReference type="GO" id="GO:0005730">
    <property type="term" value="C:nucleolus"/>
    <property type="evidence" value="ECO:0007669"/>
    <property type="project" value="TreeGrafter"/>
</dbReference>
<dbReference type="GO" id="GO:0031499">
    <property type="term" value="C:TRAMP complex"/>
    <property type="evidence" value="ECO:0007669"/>
    <property type="project" value="TreeGrafter"/>
</dbReference>
<dbReference type="EMBL" id="JAVRRJ010000003">
    <property type="protein sequence ID" value="KAK5086839.1"/>
    <property type="molecule type" value="Genomic_DNA"/>
</dbReference>
<name>A0AAN7T310_9EURO</name>
<dbReference type="GO" id="GO:0043634">
    <property type="term" value="P:polyadenylation-dependent ncRNA catabolic process"/>
    <property type="evidence" value="ECO:0007669"/>
    <property type="project" value="TreeGrafter"/>
</dbReference>
<dbReference type="GO" id="GO:0031123">
    <property type="term" value="P:RNA 3'-end processing"/>
    <property type="evidence" value="ECO:0007669"/>
    <property type="project" value="TreeGrafter"/>
</dbReference>
<dbReference type="Pfam" id="PF22600">
    <property type="entry name" value="MTPAP-like_central"/>
    <property type="match status" value="1"/>
</dbReference>
<dbReference type="SUPFAM" id="SSF81631">
    <property type="entry name" value="PAP/OAS1 substrate-binding domain"/>
    <property type="match status" value="1"/>
</dbReference>
<dbReference type="AlphaFoldDB" id="A0AAN7T310"/>
<evidence type="ECO:0000259" key="1">
    <source>
        <dbReference type="Pfam" id="PF22600"/>
    </source>
</evidence>
<dbReference type="Proteomes" id="UP001309876">
    <property type="component" value="Unassembled WGS sequence"/>
</dbReference>
<evidence type="ECO:0000313" key="3">
    <source>
        <dbReference type="Proteomes" id="UP001309876"/>
    </source>
</evidence>
<sequence>MATRPLRRVILFSRGNPTWLDAHVQRSYTTGIENVSEHNRTTGEPRKVGTRNQPEAGWIRLDDRQVIHTHSLSDTLQAHREANAESIPIQRVRTAGEGPVRTERHYKTKHLDLNRDAFSVEVTRTREDYKGHAQGLAFDWVIVGDVHRYLRLPWMKELDAAGPSRLRAGDRLTDEIRAADAFFTPTAREDAAVAAIIEELETWMQKCHRNFLRFDVIGSRATGLASPLSDIDVNLMMNGQDGETFKTVNSRIMHQLSRGMGRRSLKDTPFMTTFFASRATVPIIAGIHGPSGLEFQIQSASSGYRSLQVTQQIASDYLSVKPLFRILKQMLKMRGLTRGSKGGLTSYPLFIMIAVCLKRNALDSDPHNLGHNLIKFLEFWSNMDFYKTGVTHVPGAHLTGSLADDERLLKYFENEEITNNTISAVAQDPTDAQPVLFDVRKKLGHLHKSRSGDFMMVLHDPADLRNDLGRSASTIKHIQATLMEIHASLKKDMAEWNDTIRRTGLSAKEPPSLLRSLIEGDYSMYNLERKRVRP</sequence>
<organism evidence="2 3">
    <name type="scientific">Lithohypha guttulata</name>
    <dbReference type="NCBI Taxonomy" id="1690604"/>
    <lineage>
        <taxon>Eukaryota</taxon>
        <taxon>Fungi</taxon>
        <taxon>Dikarya</taxon>
        <taxon>Ascomycota</taxon>
        <taxon>Pezizomycotina</taxon>
        <taxon>Eurotiomycetes</taxon>
        <taxon>Chaetothyriomycetidae</taxon>
        <taxon>Chaetothyriales</taxon>
        <taxon>Trichomeriaceae</taxon>
        <taxon>Lithohypha</taxon>
    </lineage>
</organism>
<gene>
    <name evidence="2" type="ORF">LTR05_004007</name>
</gene>
<dbReference type="PANTHER" id="PTHR23092">
    <property type="entry name" value="POLY(A) RNA POLYMERASE"/>
    <property type="match status" value="1"/>
</dbReference>
<dbReference type="InterPro" id="IPR043519">
    <property type="entry name" value="NT_sf"/>
</dbReference>
<feature type="domain" description="Poly(A) RNA polymerase mitochondrial-like central palm" evidence="1">
    <location>
        <begin position="172"/>
        <end position="296"/>
    </location>
</feature>
<accession>A0AAN7T310</accession>
<protein>
    <recommendedName>
        <fullName evidence="1">Poly(A) RNA polymerase mitochondrial-like central palm domain-containing protein</fullName>
    </recommendedName>
</protein>
<dbReference type="PANTHER" id="PTHR23092:SF15">
    <property type="entry name" value="INACTIVE NON-CANONICAL POLY(A) RNA POLYMERASE PROTEIN TRF4-2-RELATED"/>
    <property type="match status" value="1"/>
</dbReference>
<dbReference type="InterPro" id="IPR054708">
    <property type="entry name" value="MTPAP-like_central"/>
</dbReference>
<dbReference type="InterPro" id="IPR045862">
    <property type="entry name" value="Trf4-like"/>
</dbReference>